<dbReference type="PANTHER" id="PTHR42850:SF2">
    <property type="entry name" value="BLL5683 PROTEIN"/>
    <property type="match status" value="1"/>
</dbReference>
<keyword evidence="4" id="KW-1185">Reference proteome</keyword>
<proteinExistence type="inferred from homology"/>
<protein>
    <submittedName>
        <fullName evidence="3">Phosphodiesterase</fullName>
    </submittedName>
</protein>
<dbReference type="Gene3D" id="3.60.21.10">
    <property type="match status" value="1"/>
</dbReference>
<comment type="similarity">
    <text evidence="1">Belongs to the metallophosphoesterase superfamily. YfcE family.</text>
</comment>
<dbReference type="InterPro" id="IPR029052">
    <property type="entry name" value="Metallo-depent_PP-like"/>
</dbReference>
<dbReference type="PIRSF" id="PIRSF000883">
    <property type="entry name" value="Pesterase_MJ0912"/>
    <property type="match status" value="1"/>
</dbReference>
<dbReference type="RefSeq" id="WP_209459728.1">
    <property type="nucleotide sequence ID" value="NZ_JAGGKC010000016.1"/>
</dbReference>
<dbReference type="InterPro" id="IPR050126">
    <property type="entry name" value="Ap4A_hydrolase"/>
</dbReference>
<dbReference type="PANTHER" id="PTHR42850">
    <property type="entry name" value="METALLOPHOSPHOESTERASE"/>
    <property type="match status" value="1"/>
</dbReference>
<dbReference type="Proteomes" id="UP001519271">
    <property type="component" value="Unassembled WGS sequence"/>
</dbReference>
<dbReference type="InterPro" id="IPR024654">
    <property type="entry name" value="Calcineurin-like_PHP_lpxH"/>
</dbReference>
<dbReference type="SUPFAM" id="SSF56300">
    <property type="entry name" value="Metallo-dependent phosphatases"/>
    <property type="match status" value="1"/>
</dbReference>
<accession>A0ABS4G4Q8</accession>
<sequence>MRYLILGDIHSNTEAFEEILGNEKYDKVLFLGDIIGYAAEPDKCYDRFLALGGLGVLGNHESGAIRQESLFIFSSNARKGILHALKTMKQENLQHMKSLPLSLEVSDIAICHTLLDEPSDFNYVFPEDKDSIHLKKTFAIMKKKGIRALFTGHTHTPCIFRESGDGSIEVFKTGESVLFLDERPVIINPGSAGQARNRIPMAHYAVYDDVLKKVFFRTRNYDKSATARKIREADLPEFLAARLFEGI</sequence>
<evidence type="ECO:0000313" key="3">
    <source>
        <dbReference type="EMBL" id="MBP1919526.1"/>
    </source>
</evidence>
<feature type="domain" description="Calcineurin-like phosphoesterase" evidence="2">
    <location>
        <begin position="1"/>
        <end position="208"/>
    </location>
</feature>
<dbReference type="Pfam" id="PF12850">
    <property type="entry name" value="Metallophos_2"/>
    <property type="match status" value="1"/>
</dbReference>
<comment type="caution">
    <text evidence="3">The sequence shown here is derived from an EMBL/GenBank/DDBJ whole genome shotgun (WGS) entry which is preliminary data.</text>
</comment>
<gene>
    <name evidence="3" type="ORF">J2Z34_002015</name>
</gene>
<evidence type="ECO:0000259" key="2">
    <source>
        <dbReference type="Pfam" id="PF12850"/>
    </source>
</evidence>
<organism evidence="3 4">
    <name type="scientific">Youngiibacter multivorans</name>
    <dbReference type="NCBI Taxonomy" id="937251"/>
    <lineage>
        <taxon>Bacteria</taxon>
        <taxon>Bacillati</taxon>
        <taxon>Bacillota</taxon>
        <taxon>Clostridia</taxon>
        <taxon>Eubacteriales</taxon>
        <taxon>Clostridiaceae</taxon>
        <taxon>Youngiibacter</taxon>
    </lineage>
</organism>
<dbReference type="InterPro" id="IPR011152">
    <property type="entry name" value="Pesterase_MJ0912"/>
</dbReference>
<evidence type="ECO:0000313" key="4">
    <source>
        <dbReference type="Proteomes" id="UP001519271"/>
    </source>
</evidence>
<name>A0ABS4G4Q8_9CLOT</name>
<reference evidence="3 4" key="1">
    <citation type="submission" date="2021-03" db="EMBL/GenBank/DDBJ databases">
        <title>Genomic Encyclopedia of Type Strains, Phase IV (KMG-IV): sequencing the most valuable type-strain genomes for metagenomic binning, comparative biology and taxonomic classification.</title>
        <authorList>
            <person name="Goeker M."/>
        </authorList>
    </citation>
    <scope>NUCLEOTIDE SEQUENCE [LARGE SCALE GENOMIC DNA]</scope>
    <source>
        <strain evidence="3 4">DSM 6139</strain>
    </source>
</reference>
<dbReference type="CDD" id="cd00838">
    <property type="entry name" value="MPP_superfamily"/>
    <property type="match status" value="1"/>
</dbReference>
<dbReference type="EMBL" id="JAGGKC010000016">
    <property type="protein sequence ID" value="MBP1919526.1"/>
    <property type="molecule type" value="Genomic_DNA"/>
</dbReference>
<evidence type="ECO:0000256" key="1">
    <source>
        <dbReference type="ARBA" id="ARBA00008950"/>
    </source>
</evidence>